<dbReference type="EMBL" id="CP001700">
    <property type="protein sequence ID" value="ACU71734.1"/>
    <property type="molecule type" value="Genomic_DNA"/>
</dbReference>
<protein>
    <submittedName>
        <fullName evidence="1">Uncharacterized protein</fullName>
    </submittedName>
</protein>
<dbReference type="InParanoid" id="C7Q159"/>
<accession>C7Q159</accession>
<sequence length="212" mass="23485">MTSVTITLHIDAKHVSERGGVSWTQAHPVAIDLDTLTPRARALAEAVAQLPGKRKGGGEIMCEHRTKTRRDITPDAESWLPPERLDEPARQAWARWDIYRADSEVPPAEYLEIQARKIPPEWRIVCGHAIGLPDPAPVASSQSAGEDDRLTPRAVVEYLATRHQRHIGPSTWRSYAARGQAPAPVGHVGRESLWSPVDVDAWATGQWHADRS</sequence>
<dbReference type="STRING" id="479433.Caci_2825"/>
<dbReference type="RefSeq" id="WP_012787027.1">
    <property type="nucleotide sequence ID" value="NC_013131.1"/>
</dbReference>
<reference evidence="1 2" key="1">
    <citation type="journal article" date="2009" name="Stand. Genomic Sci.">
        <title>Complete genome sequence of Catenulispora acidiphila type strain (ID 139908).</title>
        <authorList>
            <person name="Copeland A."/>
            <person name="Lapidus A."/>
            <person name="Glavina Del Rio T."/>
            <person name="Nolan M."/>
            <person name="Lucas S."/>
            <person name="Chen F."/>
            <person name="Tice H."/>
            <person name="Cheng J.F."/>
            <person name="Bruce D."/>
            <person name="Goodwin L."/>
            <person name="Pitluck S."/>
            <person name="Mikhailova N."/>
            <person name="Pati A."/>
            <person name="Ivanova N."/>
            <person name="Mavromatis K."/>
            <person name="Chen A."/>
            <person name="Palaniappan K."/>
            <person name="Chain P."/>
            <person name="Land M."/>
            <person name="Hauser L."/>
            <person name="Chang Y.J."/>
            <person name="Jeffries C.D."/>
            <person name="Chertkov O."/>
            <person name="Brettin T."/>
            <person name="Detter J.C."/>
            <person name="Han C."/>
            <person name="Ali Z."/>
            <person name="Tindall B.J."/>
            <person name="Goker M."/>
            <person name="Bristow J."/>
            <person name="Eisen J.A."/>
            <person name="Markowitz V."/>
            <person name="Hugenholtz P."/>
            <person name="Kyrpides N.C."/>
            <person name="Klenk H.P."/>
        </authorList>
    </citation>
    <scope>NUCLEOTIDE SEQUENCE [LARGE SCALE GENOMIC DNA]</scope>
    <source>
        <strain evidence="2">DSM 44928 / JCM 14897 / NBRC 102108 / NRRL B-24433 / ID139908</strain>
    </source>
</reference>
<keyword evidence="2" id="KW-1185">Reference proteome</keyword>
<dbReference type="Proteomes" id="UP000000851">
    <property type="component" value="Chromosome"/>
</dbReference>
<dbReference type="eggNOG" id="ENOG502ZQA4">
    <property type="taxonomic scope" value="Bacteria"/>
</dbReference>
<dbReference type="AlphaFoldDB" id="C7Q159"/>
<name>C7Q159_CATAD</name>
<dbReference type="OrthoDB" id="4302297at2"/>
<evidence type="ECO:0000313" key="1">
    <source>
        <dbReference type="EMBL" id="ACU71734.1"/>
    </source>
</evidence>
<evidence type="ECO:0000313" key="2">
    <source>
        <dbReference type="Proteomes" id="UP000000851"/>
    </source>
</evidence>
<gene>
    <name evidence="1" type="ordered locus">Caci_2825</name>
</gene>
<proteinExistence type="predicted"/>
<dbReference type="KEGG" id="cai:Caci_2825"/>
<organism evidence="1 2">
    <name type="scientific">Catenulispora acidiphila (strain DSM 44928 / JCM 14897 / NBRC 102108 / NRRL B-24433 / ID139908)</name>
    <dbReference type="NCBI Taxonomy" id="479433"/>
    <lineage>
        <taxon>Bacteria</taxon>
        <taxon>Bacillati</taxon>
        <taxon>Actinomycetota</taxon>
        <taxon>Actinomycetes</taxon>
        <taxon>Catenulisporales</taxon>
        <taxon>Catenulisporaceae</taxon>
        <taxon>Catenulispora</taxon>
    </lineage>
</organism>
<dbReference type="HOGENOM" id="CLU_1297938_0_0_11"/>